<feature type="non-terminal residue" evidence="5">
    <location>
        <position position="395"/>
    </location>
</feature>
<protein>
    <submittedName>
        <fullName evidence="5">Putative Transmembrane protease</fullName>
    </submittedName>
</protein>
<dbReference type="InterPro" id="IPR001254">
    <property type="entry name" value="Trypsin_dom"/>
</dbReference>
<organism evidence="5 6">
    <name type="scientific">Operophtera brumata</name>
    <name type="common">Winter moth</name>
    <name type="synonym">Phalaena brumata</name>
    <dbReference type="NCBI Taxonomy" id="104452"/>
    <lineage>
        <taxon>Eukaryota</taxon>
        <taxon>Metazoa</taxon>
        <taxon>Ecdysozoa</taxon>
        <taxon>Arthropoda</taxon>
        <taxon>Hexapoda</taxon>
        <taxon>Insecta</taxon>
        <taxon>Pterygota</taxon>
        <taxon>Neoptera</taxon>
        <taxon>Endopterygota</taxon>
        <taxon>Lepidoptera</taxon>
        <taxon>Glossata</taxon>
        <taxon>Ditrysia</taxon>
        <taxon>Geometroidea</taxon>
        <taxon>Geometridae</taxon>
        <taxon>Larentiinae</taxon>
        <taxon>Operophtera</taxon>
    </lineage>
</organism>
<dbReference type="SMART" id="SM00020">
    <property type="entry name" value="Tryp_SPc"/>
    <property type="match status" value="1"/>
</dbReference>
<dbReference type="EMBL" id="JTDY01002610">
    <property type="protein sequence ID" value="KOB71098.1"/>
    <property type="molecule type" value="Genomic_DNA"/>
</dbReference>
<dbReference type="PANTHER" id="PTHR24252">
    <property type="entry name" value="ACROSIN-RELATED"/>
    <property type="match status" value="1"/>
</dbReference>
<gene>
    <name evidence="5" type="ORF">OBRU01_15029</name>
</gene>
<dbReference type="PANTHER" id="PTHR24252:SF7">
    <property type="entry name" value="HYALIN"/>
    <property type="match status" value="1"/>
</dbReference>
<dbReference type="GO" id="GO:0006508">
    <property type="term" value="P:proteolysis"/>
    <property type="evidence" value="ECO:0007669"/>
    <property type="project" value="UniProtKB-KW"/>
</dbReference>
<evidence type="ECO:0000256" key="3">
    <source>
        <dbReference type="SAM" id="MobiDB-lite"/>
    </source>
</evidence>
<dbReference type="SUPFAM" id="SSF50494">
    <property type="entry name" value="Trypsin-like serine proteases"/>
    <property type="match status" value="1"/>
</dbReference>
<dbReference type="GO" id="GO:0004252">
    <property type="term" value="F:serine-type endopeptidase activity"/>
    <property type="evidence" value="ECO:0007669"/>
    <property type="project" value="InterPro"/>
</dbReference>
<dbReference type="Proteomes" id="UP000037510">
    <property type="component" value="Unassembled WGS sequence"/>
</dbReference>
<keyword evidence="5" id="KW-0812">Transmembrane</keyword>
<feature type="domain" description="Peptidase S1" evidence="4">
    <location>
        <begin position="22"/>
        <end position="392"/>
    </location>
</feature>
<evidence type="ECO:0000313" key="6">
    <source>
        <dbReference type="Proteomes" id="UP000037510"/>
    </source>
</evidence>
<dbReference type="InterPro" id="IPR009003">
    <property type="entry name" value="Peptidase_S1_PA"/>
</dbReference>
<dbReference type="FunFam" id="2.40.10.10:FF:000130">
    <property type="entry name" value="Chymotrypsinogen A"/>
    <property type="match status" value="1"/>
</dbReference>
<name>A0A0L7L6G5_OPEBR</name>
<dbReference type="FunFam" id="2.40.10.10:FF:000002">
    <property type="entry name" value="Transmembrane protease serine"/>
    <property type="match status" value="1"/>
</dbReference>
<comment type="caution">
    <text evidence="5">The sequence shown here is derived from an EMBL/GenBank/DDBJ whole genome shotgun (WGS) entry which is preliminary data.</text>
</comment>
<dbReference type="AlphaFoldDB" id="A0A0L7L6G5"/>
<dbReference type="Gene3D" id="2.40.10.10">
    <property type="entry name" value="Trypsin-like serine proteases"/>
    <property type="match status" value="2"/>
</dbReference>
<dbReference type="InterPro" id="IPR033116">
    <property type="entry name" value="TRYPSIN_SER"/>
</dbReference>
<accession>A0A0L7L6G5</accession>
<keyword evidence="1" id="KW-1015">Disulfide bond</keyword>
<keyword evidence="5" id="KW-0378">Hydrolase</keyword>
<evidence type="ECO:0000259" key="4">
    <source>
        <dbReference type="PROSITE" id="PS50240"/>
    </source>
</evidence>
<keyword evidence="5" id="KW-0472">Membrane</keyword>
<evidence type="ECO:0000256" key="1">
    <source>
        <dbReference type="ARBA" id="ARBA00023157"/>
    </source>
</evidence>
<keyword evidence="6" id="KW-1185">Reference proteome</keyword>
<dbReference type="STRING" id="104452.A0A0L7L6G5"/>
<dbReference type="CDD" id="cd00190">
    <property type="entry name" value="Tryp_SPc"/>
    <property type="match status" value="1"/>
</dbReference>
<proteinExistence type="inferred from homology"/>
<sequence length="395" mass="44622">CGVPLRRHTRQPRDRPAGQLRIIKGRESKRGAWPWQVSLQLLHPNYGLIRHWCGGVLVHPMWLLTTAHCIHNELFNLPLPALWTAVLGEWDRAEQKGAYVPIERIVLHHRFHNYQHDIAADVSTGSRIRTICLPPFETPLTFNSEKTSPSYFRPEPTDSAKRKQRPPKPNPDTAVKYLEKLNNLTKNIFSGFTKKHKNMRYNVRVANTSDKTVDRKEEVRKSDEDFVYDSASLDSVVKLIKAKLGGEKPVKNNDRSDKKLMFGEEIDPFIDDNNGIDFKDECYTTGWGREHTNGNLTDVLLEAEVPILPLQLCRDRYSLTLPLNEGHLCAGSTDGSTGACVGDSGGPLQCRSGGRWELKGLTSFGSGCARRGVPDVYTNVAHYVPWIYAHVYATL</sequence>
<dbReference type="PROSITE" id="PS00135">
    <property type="entry name" value="TRYPSIN_SER"/>
    <property type="match status" value="1"/>
</dbReference>
<feature type="non-terminal residue" evidence="5">
    <location>
        <position position="1"/>
    </location>
</feature>
<dbReference type="Pfam" id="PF00089">
    <property type="entry name" value="Trypsin"/>
    <property type="match status" value="2"/>
</dbReference>
<keyword evidence="5" id="KW-0645">Protease</keyword>
<reference evidence="5 6" key="1">
    <citation type="journal article" date="2015" name="Genome Biol. Evol.">
        <title>The genome of winter moth (Operophtera brumata) provides a genomic perspective on sexual dimorphism and phenology.</title>
        <authorList>
            <person name="Derks M.F."/>
            <person name="Smit S."/>
            <person name="Salis L."/>
            <person name="Schijlen E."/>
            <person name="Bossers A."/>
            <person name="Mateman C."/>
            <person name="Pijl A.S."/>
            <person name="de Ridder D."/>
            <person name="Groenen M.A."/>
            <person name="Visser M.E."/>
            <person name="Megens H.J."/>
        </authorList>
    </citation>
    <scope>NUCLEOTIDE SEQUENCE [LARGE SCALE GENOMIC DNA]</scope>
    <source>
        <strain evidence="5">WM2013NL</strain>
        <tissue evidence="5">Head and thorax</tissue>
    </source>
</reference>
<evidence type="ECO:0000256" key="2">
    <source>
        <dbReference type="ARBA" id="ARBA00024195"/>
    </source>
</evidence>
<dbReference type="PROSITE" id="PS50240">
    <property type="entry name" value="TRYPSIN_DOM"/>
    <property type="match status" value="1"/>
</dbReference>
<dbReference type="InterPro" id="IPR043504">
    <property type="entry name" value="Peptidase_S1_PA_chymotrypsin"/>
</dbReference>
<feature type="region of interest" description="Disordered" evidence="3">
    <location>
        <begin position="143"/>
        <end position="173"/>
    </location>
</feature>
<evidence type="ECO:0000313" key="5">
    <source>
        <dbReference type="EMBL" id="KOB71098.1"/>
    </source>
</evidence>
<comment type="similarity">
    <text evidence="2">Belongs to the peptidase S1 family. CLIP subfamily.</text>
</comment>